<dbReference type="PATRIC" id="fig|1348663.4.peg.5727"/>
<keyword evidence="3" id="KW-1185">Reference proteome</keyword>
<feature type="compositionally biased region" description="Basic and acidic residues" evidence="1">
    <location>
        <begin position="9"/>
        <end position="35"/>
    </location>
</feature>
<dbReference type="AlphaFoldDB" id="A0A066YWU9"/>
<feature type="compositionally biased region" description="Basic and acidic residues" evidence="1">
    <location>
        <begin position="64"/>
        <end position="82"/>
    </location>
</feature>
<name>A0A066YWU9_9ACTN</name>
<dbReference type="Proteomes" id="UP000027178">
    <property type="component" value="Unassembled WGS sequence"/>
</dbReference>
<dbReference type="EMBL" id="JNBY01000112">
    <property type="protein sequence ID" value="KDN82415.1"/>
    <property type="molecule type" value="Genomic_DNA"/>
</dbReference>
<feature type="compositionally biased region" description="Low complexity" evidence="1">
    <location>
        <begin position="36"/>
        <end position="46"/>
    </location>
</feature>
<gene>
    <name evidence="2" type="ORF">KCH_59220</name>
</gene>
<sequence length="98" mass="10849">MHWRGGRSPPEDSRRSTREGTRHGRPEARPREARRPAAPTPTGTPYRPEDATPRRPLRGPLADARPDGGRPADARPDGAEDLRVPAAGHCRFTLHYAD</sequence>
<protein>
    <submittedName>
        <fullName evidence="2">Uncharacterized protein</fullName>
    </submittedName>
</protein>
<comment type="caution">
    <text evidence="2">The sequence shown here is derived from an EMBL/GenBank/DDBJ whole genome shotgun (WGS) entry which is preliminary data.</text>
</comment>
<accession>A0A066YWU9</accession>
<reference evidence="2 3" key="1">
    <citation type="submission" date="2014-05" db="EMBL/GenBank/DDBJ databases">
        <title>Draft Genome Sequence of Kitasatospora cheerisanensis KCTC 2395.</title>
        <authorList>
            <person name="Nam D.H."/>
        </authorList>
    </citation>
    <scope>NUCLEOTIDE SEQUENCE [LARGE SCALE GENOMIC DNA]</scope>
    <source>
        <strain evidence="2 3">KCTC 2395</strain>
    </source>
</reference>
<evidence type="ECO:0000313" key="3">
    <source>
        <dbReference type="Proteomes" id="UP000027178"/>
    </source>
</evidence>
<organism evidence="2 3">
    <name type="scientific">Kitasatospora cheerisanensis KCTC 2395</name>
    <dbReference type="NCBI Taxonomy" id="1348663"/>
    <lineage>
        <taxon>Bacteria</taxon>
        <taxon>Bacillati</taxon>
        <taxon>Actinomycetota</taxon>
        <taxon>Actinomycetes</taxon>
        <taxon>Kitasatosporales</taxon>
        <taxon>Streptomycetaceae</taxon>
        <taxon>Kitasatospora</taxon>
    </lineage>
</organism>
<dbReference type="HOGENOM" id="CLU_2330022_0_0_11"/>
<feature type="region of interest" description="Disordered" evidence="1">
    <location>
        <begin position="1"/>
        <end position="82"/>
    </location>
</feature>
<evidence type="ECO:0000313" key="2">
    <source>
        <dbReference type="EMBL" id="KDN82415.1"/>
    </source>
</evidence>
<proteinExistence type="predicted"/>
<evidence type="ECO:0000256" key="1">
    <source>
        <dbReference type="SAM" id="MobiDB-lite"/>
    </source>
</evidence>